<organism evidence="2 3">
    <name type="scientific">Roseibium alexandrii</name>
    <dbReference type="NCBI Taxonomy" id="388408"/>
    <lineage>
        <taxon>Bacteria</taxon>
        <taxon>Pseudomonadati</taxon>
        <taxon>Pseudomonadota</taxon>
        <taxon>Alphaproteobacteria</taxon>
        <taxon>Hyphomicrobiales</taxon>
        <taxon>Stappiaceae</taxon>
        <taxon>Roseibium</taxon>
    </lineage>
</organism>
<dbReference type="AlphaFoldDB" id="A0A0M6ZWR2"/>
<dbReference type="STRING" id="388408.LAX5112_01262"/>
<reference evidence="3" key="1">
    <citation type="submission" date="2015-07" db="EMBL/GenBank/DDBJ databases">
        <authorList>
            <person name="Rodrigo-Torres Lidia"/>
            <person name="Arahal R.David."/>
        </authorList>
    </citation>
    <scope>NUCLEOTIDE SEQUENCE [LARGE SCALE GENOMIC DNA]</scope>
    <source>
        <strain evidence="3">CECT 5112</strain>
    </source>
</reference>
<evidence type="ECO:0000313" key="3">
    <source>
        <dbReference type="Proteomes" id="UP000053235"/>
    </source>
</evidence>
<dbReference type="EMBL" id="CXWD01000004">
    <property type="protein sequence ID" value="CTQ67199.1"/>
    <property type="molecule type" value="Genomic_DNA"/>
</dbReference>
<keyword evidence="3" id="KW-1185">Reference proteome</keyword>
<protein>
    <submittedName>
        <fullName evidence="2">Uncharacterized protein</fullName>
    </submittedName>
</protein>
<name>A0A0M6ZWR2_9HYPH</name>
<sequence>MNTKPNFNLDRTFFTVISALESGTIYQPEIDPDWNRSTVLEMAKEGQFETVLAIIESNPVEGGSRTIPAELIDDEIQIEARASQHRMHRFPNDEHRIGNFEAGTGSFGPYSGRAA</sequence>
<feature type="region of interest" description="Disordered" evidence="1">
    <location>
        <begin position="88"/>
        <end position="115"/>
    </location>
</feature>
<evidence type="ECO:0000313" key="2">
    <source>
        <dbReference type="EMBL" id="CTQ67199.1"/>
    </source>
</evidence>
<proteinExistence type="predicted"/>
<accession>A0A0M6ZWR2</accession>
<dbReference type="RefSeq" id="WP_055671097.1">
    <property type="nucleotide sequence ID" value="NZ_CXWD01000004.1"/>
</dbReference>
<evidence type="ECO:0000256" key="1">
    <source>
        <dbReference type="SAM" id="MobiDB-lite"/>
    </source>
</evidence>
<gene>
    <name evidence="2" type="ORF">LAX5112_01262</name>
</gene>
<dbReference type="Proteomes" id="UP000053235">
    <property type="component" value="Unassembled WGS sequence"/>
</dbReference>